<protein>
    <recommendedName>
        <fullName evidence="6">Carboxypeptidase regulatory-like domain-containing protein</fullName>
    </recommendedName>
</protein>
<name>A0AA49Q4S7_9BACT</name>
<dbReference type="InterPro" id="IPR006311">
    <property type="entry name" value="TAT_signal"/>
</dbReference>
<keyword evidence="1" id="KW-0472">Membrane</keyword>
<evidence type="ECO:0000256" key="1">
    <source>
        <dbReference type="SAM" id="Phobius"/>
    </source>
</evidence>
<feature type="signal peptide" evidence="2">
    <location>
        <begin position="1"/>
        <end position="23"/>
    </location>
</feature>
<evidence type="ECO:0000256" key="2">
    <source>
        <dbReference type="SAM" id="SignalP"/>
    </source>
</evidence>
<organism evidence="3">
    <name type="scientific">Pseudogemmatithrix spongiicola</name>
    <dbReference type="NCBI Taxonomy" id="3062599"/>
    <lineage>
        <taxon>Bacteria</taxon>
        <taxon>Pseudomonadati</taxon>
        <taxon>Gemmatimonadota</taxon>
        <taxon>Gemmatimonadia</taxon>
        <taxon>Gemmatimonadales</taxon>
        <taxon>Gemmatimonadaceae</taxon>
        <taxon>Pseudogemmatithrix</taxon>
    </lineage>
</organism>
<evidence type="ECO:0000313" key="5">
    <source>
        <dbReference type="Proteomes" id="UP001229955"/>
    </source>
</evidence>
<keyword evidence="5" id="KW-1185">Reference proteome</keyword>
<feature type="chain" id="PRO_5041202724" description="Carboxypeptidase regulatory-like domain-containing protein" evidence="2">
    <location>
        <begin position="24"/>
        <end position="385"/>
    </location>
</feature>
<keyword evidence="1" id="KW-1133">Transmembrane helix</keyword>
<evidence type="ECO:0000313" key="3">
    <source>
        <dbReference type="EMBL" id="WKW12059.1"/>
    </source>
</evidence>
<dbReference type="KEGG" id="pspc:Strain318_001331"/>
<gene>
    <name evidence="3" type="ORF">Strain138_001331</name>
    <name evidence="4" type="ORF">Strain318_001331</name>
</gene>
<feature type="transmembrane region" description="Helical" evidence="1">
    <location>
        <begin position="300"/>
        <end position="320"/>
    </location>
</feature>
<accession>A0AA49Q6V5</accession>
<dbReference type="EMBL" id="CP130612">
    <property type="protein sequence ID" value="WKW12059.1"/>
    <property type="molecule type" value="Genomic_DNA"/>
</dbReference>
<dbReference type="RefSeq" id="WP_367887736.1">
    <property type="nucleotide sequence ID" value="NZ_CP130612.1"/>
</dbReference>
<evidence type="ECO:0008006" key="6">
    <source>
        <dbReference type="Google" id="ProtNLM"/>
    </source>
</evidence>
<reference evidence="3" key="1">
    <citation type="submission" date="2023-07" db="EMBL/GenBank/DDBJ databases">
        <authorList>
            <person name="Haufschild T."/>
            <person name="Kallscheuer N."/>
            <person name="Hammer J."/>
            <person name="Kohn T."/>
            <person name="Kabuu M."/>
            <person name="Jogler M."/>
            <person name="Wohfarth N."/>
            <person name="Heuer A."/>
            <person name="Rohde M."/>
            <person name="van Teeseling M.C.F."/>
            <person name="Jogler C."/>
        </authorList>
    </citation>
    <scope>NUCLEOTIDE SEQUENCE</scope>
    <source>
        <strain evidence="3">Strain 138</strain>
        <strain evidence="4">Strain 318</strain>
    </source>
</reference>
<dbReference type="PROSITE" id="PS51318">
    <property type="entry name" value="TAT"/>
    <property type="match status" value="1"/>
</dbReference>
<keyword evidence="1" id="KW-0812">Transmembrane</keyword>
<dbReference type="EMBL" id="CP130613">
    <property type="protein sequence ID" value="WKW14968.1"/>
    <property type="molecule type" value="Genomic_DNA"/>
</dbReference>
<evidence type="ECO:0000313" key="4">
    <source>
        <dbReference type="EMBL" id="WKW14968.1"/>
    </source>
</evidence>
<sequence length="385" mass="40770">MTARRRFALLLSLAALVAMPLAAQGTPRALAGTVTRPGAGNRQLPVPGVWVVLHRVGVDAANPIDSMRTRGDGTYAFEYRATGDTNAVYFVSASRGGIAYFTPPTREARVRGGMADLQVFDTTSGPVPITVRGRHVIVTAPDTAQPVRTVIEVYELSNDSSLTRVPGAGQVATFEAPLPAGVTEVIGGQGDISPDAVRADEGRVRVWAPISPGLKQFSFSYVLPLSQTELSIALEQDVPVMEVLVEDPRGSALGAGLTEVDPVQVDGRPFKRFLAQDLKAPATVTISAPGTQDSGSRTRLLLIVTAVGAAMLLGFGMAIMRRGPDAFARRREPTPEALAAEIAALDAAYDQLAAPTEEQKAEHYLKRAQLKGRLSAVLAKRDGLA</sequence>
<accession>A0AA49Q4S7</accession>
<keyword evidence="2" id="KW-0732">Signal</keyword>
<proteinExistence type="predicted"/>
<dbReference type="AlphaFoldDB" id="A0AA49Q4S7"/>
<dbReference type="Proteomes" id="UP001229955">
    <property type="component" value="Chromosome"/>
</dbReference>